<organism evidence="1 2">
    <name type="scientific">Paenibacillus allorhizoplanae</name>
    <dbReference type="NCBI Taxonomy" id="2905648"/>
    <lineage>
        <taxon>Bacteria</taxon>
        <taxon>Bacillati</taxon>
        <taxon>Bacillota</taxon>
        <taxon>Bacilli</taxon>
        <taxon>Bacillales</taxon>
        <taxon>Paenibacillaceae</taxon>
        <taxon>Paenibacillus</taxon>
    </lineage>
</organism>
<name>A0ABN8GGB2_9BACL</name>
<gene>
    <name evidence="1" type="ORF">PAECIP111891_03181</name>
</gene>
<comment type="caution">
    <text evidence="1">The sequence shown here is derived from an EMBL/GenBank/DDBJ whole genome shotgun (WGS) entry which is preliminary data.</text>
</comment>
<proteinExistence type="predicted"/>
<protein>
    <submittedName>
        <fullName evidence="1">Uncharacterized protein</fullName>
    </submittedName>
</protein>
<evidence type="ECO:0000313" key="2">
    <source>
        <dbReference type="Proteomes" id="UP000838821"/>
    </source>
</evidence>
<sequence length="387" mass="43879">MDWIAIAAKIVEAYNQPKSAQKDEANILQIINHITSEINRVIDHLKSLKMTEFTGRVQGLQDKLREYKPKNDEQGINKTTLILLKDSSGDLLGEIISYAETGQDTEQNKALAALIFTTLFARAFILAEFKYTFETNMDDDIVKMIQDKMSIFDKLFGFHYLQKIAPIKKQHEEKNLPRPSLVVGIGPCGTATPYDLGGNYHRECDKAPELYDQIQSDQASISLYGEFKKQCINAIQRINGMKINLSEKKPDFFCNNHKFLPINNGLIQPDIKWVLGNDKNGTNNSPSIFWDFDNIAAGMQVTFQAVTKSEGVVNRLSQIAIWEIGENVNTNVSSGKAPSNTDWASPMISYKKVEELSIIRAEVYWYDQEEIFQIVDSKASWVQSSWT</sequence>
<dbReference type="RefSeq" id="WP_236288566.1">
    <property type="nucleotide sequence ID" value="NZ_CAKMMW010000008.1"/>
</dbReference>
<dbReference type="EMBL" id="CAKMMW010000008">
    <property type="protein sequence ID" value="CAH1208239.1"/>
    <property type="molecule type" value="Genomic_DNA"/>
</dbReference>
<accession>A0ABN8GGB2</accession>
<evidence type="ECO:0000313" key="1">
    <source>
        <dbReference type="EMBL" id="CAH1208239.1"/>
    </source>
</evidence>
<keyword evidence="2" id="KW-1185">Reference proteome</keyword>
<dbReference type="Proteomes" id="UP000838821">
    <property type="component" value="Unassembled WGS sequence"/>
</dbReference>
<reference evidence="1" key="1">
    <citation type="submission" date="2022-01" db="EMBL/GenBank/DDBJ databases">
        <authorList>
            <person name="Criscuolo A."/>
        </authorList>
    </citation>
    <scope>NUCLEOTIDE SEQUENCE</scope>
    <source>
        <strain evidence="1">CIP111891</strain>
    </source>
</reference>